<keyword evidence="3" id="KW-0804">Transcription</keyword>
<sequence>MLRIHFTAADLMRIRIRTEPDPLWEVLLSLHMLQTGHGAVVFDGWRREVRRVLRPSVSLLTALAPPLGFSPDFLTPDCDSADIDPGIDRLLETSRHELRTDVEKLAAESPVPAWTSLLAEGDLGVLQEIATAIKAYYAAALQPYWPSIRTHIRADRDRRADLATDRGFENLLATLHPAMRWRAPVLEVDYPVDQDLRLDGRGLVLIPSFFCWRKPIKTADPTRTPVLVYPVDRDLDWTAGRDGDSAASPRQESLTALLGRTRATVLKAIADMPLQNTSALAKSAGISLSGASQHVTVLRDAGLVVTHRHNGAAVHKLSPRGAVLLGDGRGAARKVWTGECP</sequence>
<feature type="domain" description="HTH arsR-type" evidence="4">
    <location>
        <begin position="252"/>
        <end position="328"/>
    </location>
</feature>
<dbReference type="InterPro" id="IPR001845">
    <property type="entry name" value="HTH_ArsR_DNA-bd_dom"/>
</dbReference>
<reference evidence="5 6" key="1">
    <citation type="submission" date="2018-05" db="EMBL/GenBank/DDBJ databases">
        <title>Evolution of GPA BGCs.</title>
        <authorList>
            <person name="Waglechner N."/>
            <person name="Wright G.D."/>
        </authorList>
    </citation>
    <scope>NUCLEOTIDE SEQUENCE [LARGE SCALE GENOMIC DNA]</scope>
    <source>
        <strain evidence="5 6">A82846</strain>
    </source>
</reference>
<evidence type="ECO:0000313" key="5">
    <source>
        <dbReference type="EMBL" id="RSM90562.1"/>
    </source>
</evidence>
<evidence type="ECO:0000256" key="1">
    <source>
        <dbReference type="ARBA" id="ARBA00023015"/>
    </source>
</evidence>
<dbReference type="Proteomes" id="UP000287547">
    <property type="component" value="Unassembled WGS sequence"/>
</dbReference>
<dbReference type="Gene3D" id="1.10.10.10">
    <property type="entry name" value="Winged helix-like DNA-binding domain superfamily/Winged helix DNA-binding domain"/>
    <property type="match status" value="1"/>
</dbReference>
<keyword evidence="2" id="KW-0238">DNA-binding</keyword>
<accession>A0A428ZR82</accession>
<dbReference type="PANTHER" id="PTHR43132">
    <property type="entry name" value="ARSENICAL RESISTANCE OPERON REPRESSOR ARSR-RELATED"/>
    <property type="match status" value="1"/>
</dbReference>
<dbReference type="InterPro" id="IPR036388">
    <property type="entry name" value="WH-like_DNA-bd_sf"/>
</dbReference>
<dbReference type="SUPFAM" id="SSF46785">
    <property type="entry name" value="Winged helix' DNA-binding domain"/>
    <property type="match status" value="1"/>
</dbReference>
<dbReference type="OrthoDB" id="3808065at2"/>
<gene>
    <name evidence="5" type="ORF">DMH04_03600</name>
</gene>
<dbReference type="InterPro" id="IPR051011">
    <property type="entry name" value="Metal_resp_trans_reg"/>
</dbReference>
<name>A0A428ZR82_KIBAR</name>
<evidence type="ECO:0000259" key="4">
    <source>
        <dbReference type="SMART" id="SM00418"/>
    </source>
</evidence>
<dbReference type="AlphaFoldDB" id="A0A428ZR82"/>
<dbReference type="EMBL" id="QHKI01000002">
    <property type="protein sequence ID" value="RSM90562.1"/>
    <property type="molecule type" value="Genomic_DNA"/>
</dbReference>
<proteinExistence type="predicted"/>
<comment type="caution">
    <text evidence="5">The sequence shown here is derived from an EMBL/GenBank/DDBJ whole genome shotgun (WGS) entry which is preliminary data.</text>
</comment>
<organism evidence="5 6">
    <name type="scientific">Kibdelosporangium aridum</name>
    <dbReference type="NCBI Taxonomy" id="2030"/>
    <lineage>
        <taxon>Bacteria</taxon>
        <taxon>Bacillati</taxon>
        <taxon>Actinomycetota</taxon>
        <taxon>Actinomycetes</taxon>
        <taxon>Pseudonocardiales</taxon>
        <taxon>Pseudonocardiaceae</taxon>
        <taxon>Kibdelosporangium</taxon>
    </lineage>
</organism>
<evidence type="ECO:0000256" key="2">
    <source>
        <dbReference type="ARBA" id="ARBA00023125"/>
    </source>
</evidence>
<dbReference type="InterPro" id="IPR036390">
    <property type="entry name" value="WH_DNA-bd_sf"/>
</dbReference>
<dbReference type="GO" id="GO:0003700">
    <property type="term" value="F:DNA-binding transcription factor activity"/>
    <property type="evidence" value="ECO:0007669"/>
    <property type="project" value="InterPro"/>
</dbReference>
<evidence type="ECO:0000313" key="6">
    <source>
        <dbReference type="Proteomes" id="UP000287547"/>
    </source>
</evidence>
<dbReference type="PANTHER" id="PTHR43132:SF8">
    <property type="entry name" value="HTH-TYPE TRANSCRIPTIONAL REGULATOR KMTR"/>
    <property type="match status" value="1"/>
</dbReference>
<dbReference type="CDD" id="cd00090">
    <property type="entry name" value="HTH_ARSR"/>
    <property type="match status" value="1"/>
</dbReference>
<dbReference type="SMART" id="SM00418">
    <property type="entry name" value="HTH_ARSR"/>
    <property type="match status" value="1"/>
</dbReference>
<dbReference type="GO" id="GO:0003677">
    <property type="term" value="F:DNA binding"/>
    <property type="evidence" value="ECO:0007669"/>
    <property type="project" value="UniProtKB-KW"/>
</dbReference>
<evidence type="ECO:0000256" key="3">
    <source>
        <dbReference type="ARBA" id="ARBA00023163"/>
    </source>
</evidence>
<dbReference type="InterPro" id="IPR011991">
    <property type="entry name" value="ArsR-like_HTH"/>
</dbReference>
<protein>
    <submittedName>
        <fullName evidence="5">ArsR family transcriptional regulator</fullName>
    </submittedName>
</protein>
<keyword evidence="1" id="KW-0805">Transcription regulation</keyword>